<accession>A0A0A2UVC5</accession>
<evidence type="ECO:0000256" key="12">
    <source>
        <dbReference type="ARBA" id="ARBA00023002"/>
    </source>
</evidence>
<dbReference type="Gene3D" id="3.40.718.10">
    <property type="entry name" value="Isopropylmalate Dehydrogenase"/>
    <property type="match status" value="1"/>
</dbReference>
<keyword evidence="9 16" id="KW-0028">Amino-acid biosynthesis</keyword>
<dbReference type="PANTHER" id="PTHR42979:SF1">
    <property type="entry name" value="3-ISOPROPYLMALATE DEHYDROGENASE"/>
    <property type="match status" value="1"/>
</dbReference>
<evidence type="ECO:0000313" key="20">
    <source>
        <dbReference type="Proteomes" id="UP000030153"/>
    </source>
</evidence>
<dbReference type="STRING" id="1385513.N780_01515"/>
<gene>
    <name evidence="16" type="primary">leuB</name>
    <name evidence="19" type="ORF">N780_01515</name>
</gene>
<evidence type="ECO:0000256" key="14">
    <source>
        <dbReference type="ARBA" id="ARBA00023304"/>
    </source>
</evidence>
<feature type="binding site" evidence="16">
    <location>
        <begin position="76"/>
        <end position="89"/>
    </location>
    <ligand>
        <name>NAD(+)</name>
        <dbReference type="ChEBI" id="CHEBI:57540"/>
    </ligand>
</feature>
<evidence type="ECO:0000256" key="13">
    <source>
        <dbReference type="ARBA" id="ARBA00023027"/>
    </source>
</evidence>
<evidence type="ECO:0000256" key="1">
    <source>
        <dbReference type="ARBA" id="ARBA00000624"/>
    </source>
</evidence>
<feature type="binding site" evidence="16">
    <location>
        <position position="221"/>
    </location>
    <ligand>
        <name>substrate</name>
    </ligand>
</feature>
<dbReference type="OrthoDB" id="9806254at2"/>
<comment type="subcellular location">
    <subcellularLocation>
        <location evidence="3 16">Cytoplasm</location>
    </subcellularLocation>
</comment>
<comment type="pathway">
    <text evidence="4 16 17">Amino-acid biosynthesis; L-leucine biosynthesis; L-leucine from 3-methyl-2-oxobutanoate: step 3/4.</text>
</comment>
<dbReference type="InterPro" id="IPR024084">
    <property type="entry name" value="IsoPropMal-DH-like_dom"/>
</dbReference>
<evidence type="ECO:0000256" key="16">
    <source>
        <dbReference type="HAMAP-Rule" id="MF_01033"/>
    </source>
</evidence>
<organism evidence="19 20">
    <name type="scientific">Pontibacillus chungwhensis BH030062</name>
    <dbReference type="NCBI Taxonomy" id="1385513"/>
    <lineage>
        <taxon>Bacteria</taxon>
        <taxon>Bacillati</taxon>
        <taxon>Bacillota</taxon>
        <taxon>Bacilli</taxon>
        <taxon>Bacillales</taxon>
        <taxon>Bacillaceae</taxon>
        <taxon>Pontibacillus</taxon>
    </lineage>
</organism>
<evidence type="ECO:0000256" key="17">
    <source>
        <dbReference type="RuleBase" id="RU004445"/>
    </source>
</evidence>
<evidence type="ECO:0000256" key="10">
    <source>
        <dbReference type="ARBA" id="ARBA00022723"/>
    </source>
</evidence>
<dbReference type="EMBL" id="AVBG01000003">
    <property type="protein sequence ID" value="KGP92257.1"/>
    <property type="molecule type" value="Genomic_DNA"/>
</dbReference>
<evidence type="ECO:0000256" key="15">
    <source>
        <dbReference type="ARBA" id="ARBA00023577"/>
    </source>
</evidence>
<comment type="cofactor">
    <cofactor evidence="2">
        <name>Mn(2+)</name>
        <dbReference type="ChEBI" id="CHEBI:29035"/>
    </cofactor>
</comment>
<keyword evidence="10 16" id="KW-0479">Metal-binding</keyword>
<keyword evidence="8 16" id="KW-0963">Cytoplasm</keyword>
<keyword evidence="16" id="KW-0464">Manganese</keyword>
<feature type="site" description="Important for catalysis" evidence="16">
    <location>
        <position position="141"/>
    </location>
</feature>
<comment type="caution">
    <text evidence="19">The sequence shown here is derived from an EMBL/GenBank/DDBJ whole genome shotgun (WGS) entry which is preliminary data.</text>
</comment>
<evidence type="ECO:0000256" key="11">
    <source>
        <dbReference type="ARBA" id="ARBA00022842"/>
    </source>
</evidence>
<dbReference type="NCBIfam" id="TIGR00169">
    <property type="entry name" value="leuB"/>
    <property type="match status" value="1"/>
</dbReference>
<keyword evidence="20" id="KW-1185">Reference proteome</keyword>
<dbReference type="InterPro" id="IPR019818">
    <property type="entry name" value="IsoCit/isopropylmalate_DH_CS"/>
</dbReference>
<dbReference type="eggNOG" id="COG0473">
    <property type="taxonomic scope" value="Bacteria"/>
</dbReference>
<comment type="function">
    <text evidence="15 16 17">Catalyzes the oxidation of 3-carboxy-2-hydroxy-4-methylpentanoate (3-isopropylmalate) to 3-carboxy-4-methyl-2-oxopentanoate. The product decarboxylates to 4-methyl-2 oxopentanoate.</text>
</comment>
<sequence>MEKQIVLLPGDGIGQEVIESAKQVLEAVTERFHHTFTYHTHDIGGAAIDKHGTPLPEDTVRACQQSDAVLLGAVGGPKWDQNPSHLRPEKGLLGIRKQLGLFANLRPIKGFDQLLHASPLKHEVVAGSDLLIVRELTGGLYFGTPSERRNNGQEVVDTLSYQRHEIERIVDNAFQSARLRRKHLTSVDKANVLESSKVWREVVEEKKADYPDVEVEHLLVDAAAMKLITNPRQFDVIVTENMFGDILSDEASVLTGSLGMLPSASLREDGMGLYEPVHGSAPDIAGQGVANPLATILSTALMLRHSFGLEKEAAVIEEAVQQVLEDGYCTGDLDVKGGKQVGTKEMTRLVLERVTTQDATHSIMTCYV</sequence>
<keyword evidence="7 16" id="KW-0432">Leucine biosynthesis</keyword>
<dbReference type="Proteomes" id="UP000030153">
    <property type="component" value="Unassembled WGS sequence"/>
</dbReference>
<dbReference type="AlphaFoldDB" id="A0A0A2UVC5"/>
<dbReference type="FunFam" id="3.40.718.10:FF:000028">
    <property type="entry name" value="3-isopropylmalate dehydrogenase"/>
    <property type="match status" value="1"/>
</dbReference>
<evidence type="ECO:0000256" key="4">
    <source>
        <dbReference type="ARBA" id="ARBA00004762"/>
    </source>
</evidence>
<dbReference type="EC" id="1.1.1.85" evidence="16"/>
<feature type="binding site" evidence="16">
    <location>
        <position position="134"/>
    </location>
    <ligand>
        <name>substrate</name>
    </ligand>
</feature>
<proteinExistence type="inferred from homology"/>
<feature type="binding site" evidence="16">
    <location>
        <position position="245"/>
    </location>
    <ligand>
        <name>Mg(2+)</name>
        <dbReference type="ChEBI" id="CHEBI:18420"/>
    </ligand>
</feature>
<feature type="site" description="Important for catalysis" evidence="16">
    <location>
        <position position="189"/>
    </location>
</feature>
<keyword evidence="14 16" id="KW-0100">Branched-chain amino acid biosynthesis</keyword>
<name>A0A0A2UVC5_9BACI</name>
<feature type="binding site" evidence="16">
    <location>
        <begin position="279"/>
        <end position="291"/>
    </location>
    <ligand>
        <name>NAD(+)</name>
        <dbReference type="ChEBI" id="CHEBI:57540"/>
    </ligand>
</feature>
<protein>
    <recommendedName>
        <fullName evidence="16">3-isopropylmalate dehydrogenase</fullName>
        <ecNumber evidence="16">1.1.1.85</ecNumber>
    </recommendedName>
    <alternativeName>
        <fullName evidence="16">3-IPM-DH</fullName>
    </alternativeName>
    <alternativeName>
        <fullName evidence="16">Beta-IPM dehydrogenase</fullName>
        <shortName evidence="16">IMDH</shortName>
    </alternativeName>
</protein>
<dbReference type="GO" id="GO:0051287">
    <property type="term" value="F:NAD binding"/>
    <property type="evidence" value="ECO:0007669"/>
    <property type="project" value="InterPro"/>
</dbReference>
<keyword evidence="12 16" id="KW-0560">Oxidoreductase</keyword>
<dbReference type="SMART" id="SM01329">
    <property type="entry name" value="Iso_dh"/>
    <property type="match status" value="1"/>
</dbReference>
<comment type="catalytic activity">
    <reaction evidence="1 16 17">
        <text>(2R,3S)-3-isopropylmalate + NAD(+) = 4-methyl-2-oxopentanoate + CO2 + NADH</text>
        <dbReference type="Rhea" id="RHEA:32271"/>
        <dbReference type="ChEBI" id="CHEBI:16526"/>
        <dbReference type="ChEBI" id="CHEBI:17865"/>
        <dbReference type="ChEBI" id="CHEBI:35121"/>
        <dbReference type="ChEBI" id="CHEBI:57540"/>
        <dbReference type="ChEBI" id="CHEBI:57945"/>
        <dbReference type="EC" id="1.1.1.85"/>
    </reaction>
</comment>
<dbReference type="Pfam" id="PF00180">
    <property type="entry name" value="Iso_dh"/>
    <property type="match status" value="1"/>
</dbReference>
<comment type="subunit">
    <text evidence="6 16 17">Homodimer.</text>
</comment>
<feature type="binding site" evidence="16">
    <location>
        <position position="106"/>
    </location>
    <ligand>
        <name>substrate</name>
    </ligand>
</feature>
<evidence type="ECO:0000256" key="2">
    <source>
        <dbReference type="ARBA" id="ARBA00001936"/>
    </source>
</evidence>
<feature type="binding site" evidence="16">
    <location>
        <position position="249"/>
    </location>
    <ligand>
        <name>Mg(2+)</name>
        <dbReference type="ChEBI" id="CHEBI:18420"/>
    </ligand>
</feature>
<dbReference type="GO" id="GO:0003862">
    <property type="term" value="F:3-isopropylmalate dehydrogenase activity"/>
    <property type="evidence" value="ECO:0007669"/>
    <property type="project" value="UniProtKB-UniRule"/>
</dbReference>
<dbReference type="RefSeq" id="WP_036781416.1">
    <property type="nucleotide sequence ID" value="NZ_AVBG01000003.1"/>
</dbReference>
<evidence type="ECO:0000256" key="8">
    <source>
        <dbReference type="ARBA" id="ARBA00022490"/>
    </source>
</evidence>
<feature type="domain" description="Isopropylmalate dehydrogenase-like" evidence="18">
    <location>
        <begin position="4"/>
        <end position="350"/>
    </location>
</feature>
<feature type="binding site" evidence="16">
    <location>
        <position position="221"/>
    </location>
    <ligand>
        <name>Mg(2+)</name>
        <dbReference type="ChEBI" id="CHEBI:18420"/>
    </ligand>
</feature>
<comment type="cofactor">
    <cofactor evidence="16 17">
        <name>Mg(2+)</name>
        <dbReference type="ChEBI" id="CHEBI:18420"/>
    </cofactor>
    <cofactor evidence="16 17">
        <name>Mn(2+)</name>
        <dbReference type="ChEBI" id="CHEBI:29035"/>
    </cofactor>
    <text evidence="16 17">Binds 1 Mg(2+) or Mn(2+) ion per subunit.</text>
</comment>
<dbReference type="GO" id="GO:0005829">
    <property type="term" value="C:cytosol"/>
    <property type="evidence" value="ECO:0007669"/>
    <property type="project" value="TreeGrafter"/>
</dbReference>
<evidence type="ECO:0000256" key="3">
    <source>
        <dbReference type="ARBA" id="ARBA00004496"/>
    </source>
</evidence>
<evidence type="ECO:0000313" key="19">
    <source>
        <dbReference type="EMBL" id="KGP92257.1"/>
    </source>
</evidence>
<feature type="binding site" evidence="16">
    <location>
        <position position="96"/>
    </location>
    <ligand>
        <name>substrate</name>
    </ligand>
</feature>
<evidence type="ECO:0000259" key="18">
    <source>
        <dbReference type="SMART" id="SM01329"/>
    </source>
</evidence>
<dbReference type="GO" id="GO:0000287">
    <property type="term" value="F:magnesium ion binding"/>
    <property type="evidence" value="ECO:0007669"/>
    <property type="project" value="InterPro"/>
</dbReference>
<dbReference type="PANTHER" id="PTHR42979">
    <property type="entry name" value="3-ISOPROPYLMALATE DEHYDROGENASE"/>
    <property type="match status" value="1"/>
</dbReference>
<evidence type="ECO:0000256" key="7">
    <source>
        <dbReference type="ARBA" id="ARBA00022430"/>
    </source>
</evidence>
<reference evidence="19 20" key="1">
    <citation type="submission" date="2013-08" db="EMBL/GenBank/DDBJ databases">
        <title>Genome of Pontibacillus chungwhensis.</title>
        <authorList>
            <person name="Wang Q."/>
            <person name="Wang G."/>
        </authorList>
    </citation>
    <scope>NUCLEOTIDE SEQUENCE [LARGE SCALE GENOMIC DNA]</scope>
    <source>
        <strain evidence="19 20">BH030062</strain>
    </source>
</reference>
<dbReference type="HAMAP" id="MF_01033">
    <property type="entry name" value="LeuB_type1"/>
    <property type="match status" value="1"/>
</dbReference>
<keyword evidence="13 16" id="KW-0520">NAD</keyword>
<keyword evidence="11 16" id="KW-0460">Magnesium</keyword>
<dbReference type="GO" id="GO:0009098">
    <property type="term" value="P:L-leucine biosynthetic process"/>
    <property type="evidence" value="ECO:0007669"/>
    <property type="project" value="UniProtKB-UniRule"/>
</dbReference>
<evidence type="ECO:0000256" key="5">
    <source>
        <dbReference type="ARBA" id="ARBA00008319"/>
    </source>
</evidence>
<evidence type="ECO:0000256" key="6">
    <source>
        <dbReference type="ARBA" id="ARBA00011738"/>
    </source>
</evidence>
<dbReference type="InterPro" id="IPR004429">
    <property type="entry name" value="Isopropylmalate_DH"/>
</dbReference>
<dbReference type="UniPathway" id="UPA00048">
    <property type="reaction ID" value="UER00072"/>
</dbReference>
<comment type="similarity">
    <text evidence="5 16">Belongs to the isocitrate and isopropylmalate dehydrogenases family. LeuB type 1 subfamily.</text>
</comment>
<evidence type="ECO:0000256" key="9">
    <source>
        <dbReference type="ARBA" id="ARBA00022605"/>
    </source>
</evidence>
<dbReference type="PROSITE" id="PS00470">
    <property type="entry name" value="IDH_IMDH"/>
    <property type="match status" value="1"/>
</dbReference>
<dbReference type="SUPFAM" id="SSF53659">
    <property type="entry name" value="Isocitrate/Isopropylmalate dehydrogenase-like"/>
    <property type="match status" value="1"/>
</dbReference>